<accession>A0A5K7X3F1</accession>
<reference evidence="1 2" key="1">
    <citation type="submission" date="2019-09" db="EMBL/GenBank/DDBJ databases">
        <title>Complete genome sequence of Sporolactobacillus terrae 70-3.</title>
        <authorList>
            <person name="Tanaka N."/>
            <person name="Shiwa Y."/>
            <person name="Fujita N."/>
            <person name="Tanasupawat S."/>
        </authorList>
    </citation>
    <scope>NUCLEOTIDE SEQUENCE [LARGE SCALE GENOMIC DNA]</scope>
    <source>
        <strain evidence="1 2">70-3</strain>
    </source>
</reference>
<dbReference type="AlphaFoldDB" id="A0A5K7X3F1"/>
<evidence type="ECO:0000313" key="2">
    <source>
        <dbReference type="Proteomes" id="UP000326951"/>
    </source>
</evidence>
<proteinExistence type="predicted"/>
<sequence length="64" mass="7082">MDVVPKCPHCGEDISSVNCIEYVTALMSQHKVKLVCCPNCRNVLGTTLADDIQNKIDMIFNKAN</sequence>
<name>A0A5K7X3F1_9BACL</name>
<protein>
    <submittedName>
        <fullName evidence="1">Uncharacterized protein</fullName>
    </submittedName>
</protein>
<organism evidence="1 2">
    <name type="scientific">Sporolactobacillus terrae</name>
    <dbReference type="NCBI Taxonomy" id="269673"/>
    <lineage>
        <taxon>Bacteria</taxon>
        <taxon>Bacillati</taxon>
        <taxon>Bacillota</taxon>
        <taxon>Bacilli</taxon>
        <taxon>Bacillales</taxon>
        <taxon>Sporolactobacillaceae</taxon>
        <taxon>Sporolactobacillus</taxon>
    </lineage>
</organism>
<dbReference type="EMBL" id="AP021853">
    <property type="protein sequence ID" value="BBN99173.1"/>
    <property type="molecule type" value="Genomic_DNA"/>
</dbReference>
<gene>
    <name evidence="1" type="ORF">St703_18780</name>
</gene>
<dbReference type="Proteomes" id="UP000326951">
    <property type="component" value="Chromosome"/>
</dbReference>
<evidence type="ECO:0000313" key="1">
    <source>
        <dbReference type="EMBL" id="BBN99173.1"/>
    </source>
</evidence>